<organism evidence="16 17">
    <name type="scientific">Hymenolepis diminuta</name>
    <name type="common">Rat tapeworm</name>
    <dbReference type="NCBI Taxonomy" id="6216"/>
    <lineage>
        <taxon>Eukaryota</taxon>
        <taxon>Metazoa</taxon>
        <taxon>Spiralia</taxon>
        <taxon>Lophotrochozoa</taxon>
        <taxon>Platyhelminthes</taxon>
        <taxon>Cestoda</taxon>
        <taxon>Eucestoda</taxon>
        <taxon>Cyclophyllidea</taxon>
        <taxon>Hymenolepididae</taxon>
        <taxon>Hymenolepis</taxon>
    </lineage>
</organism>
<comment type="pathway">
    <text evidence="3">Cofactor metabolism; pyridoxal 5'-phosphate salvage; pyridoxal 5'-phosphate from pyridoxal: step 1/1.</text>
</comment>
<evidence type="ECO:0000256" key="14">
    <source>
        <dbReference type="ARBA" id="ARBA00048524"/>
    </source>
</evidence>
<dbReference type="InterPro" id="IPR013749">
    <property type="entry name" value="PM/HMP-P_kinase-1"/>
</dbReference>
<evidence type="ECO:0000256" key="10">
    <source>
        <dbReference type="ARBA" id="ARBA00022840"/>
    </source>
</evidence>
<evidence type="ECO:0000256" key="13">
    <source>
        <dbReference type="ARBA" id="ARBA00047377"/>
    </source>
</evidence>
<evidence type="ECO:0000256" key="12">
    <source>
        <dbReference type="ARBA" id="ARBA00047310"/>
    </source>
</evidence>
<comment type="similarity">
    <text evidence="4">Belongs to the pyridoxine kinase family.</text>
</comment>
<feature type="domain" description="Pyridoxamine kinase/Phosphomethylpyrimidine kinase" evidence="15">
    <location>
        <begin position="97"/>
        <end position="187"/>
    </location>
</feature>
<dbReference type="PANTHER" id="PTHR10534">
    <property type="entry name" value="PYRIDOXAL KINASE"/>
    <property type="match status" value="1"/>
</dbReference>
<proteinExistence type="inferred from homology"/>
<comment type="catalytic activity">
    <reaction evidence="12">
        <text>pyridoxamine + ATP = pyridoxamine 5'-phosphate + ADP + H(+)</text>
        <dbReference type="Rhea" id="RHEA:25104"/>
        <dbReference type="ChEBI" id="CHEBI:15378"/>
        <dbReference type="ChEBI" id="CHEBI:30616"/>
        <dbReference type="ChEBI" id="CHEBI:57761"/>
        <dbReference type="ChEBI" id="CHEBI:58451"/>
        <dbReference type="ChEBI" id="CHEBI:456216"/>
        <dbReference type="EC" id="2.7.1.35"/>
    </reaction>
    <physiologicalReaction direction="left-to-right" evidence="12">
        <dbReference type="Rhea" id="RHEA:25105"/>
    </physiologicalReaction>
</comment>
<protein>
    <recommendedName>
        <fullName evidence="6">Pyridoxal kinase</fullName>
        <ecNumber evidence="5">2.7.1.35</ecNumber>
    </recommendedName>
    <alternativeName>
        <fullName evidence="11">Pyridoxine kinase</fullName>
    </alternativeName>
</protein>
<evidence type="ECO:0000256" key="11">
    <source>
        <dbReference type="ARBA" id="ARBA00032808"/>
    </source>
</evidence>
<dbReference type="SUPFAM" id="SSF53613">
    <property type="entry name" value="Ribokinase-like"/>
    <property type="match status" value="1"/>
</dbReference>
<dbReference type="UniPathway" id="UPA01068">
    <property type="reaction ID" value="UER00298"/>
</dbReference>
<dbReference type="GO" id="GO:0008478">
    <property type="term" value="F:pyridoxal kinase activity"/>
    <property type="evidence" value="ECO:0007669"/>
    <property type="project" value="UniProtKB-EC"/>
</dbReference>
<evidence type="ECO:0000313" key="16">
    <source>
        <dbReference type="EMBL" id="VUZ55350.1"/>
    </source>
</evidence>
<dbReference type="GO" id="GO:0009443">
    <property type="term" value="P:pyridoxal 5'-phosphate salvage"/>
    <property type="evidence" value="ECO:0007669"/>
    <property type="project" value="InterPro"/>
</dbReference>
<keyword evidence="7" id="KW-0808">Transferase</keyword>
<evidence type="ECO:0000256" key="1">
    <source>
        <dbReference type="ARBA" id="ARBA00004750"/>
    </source>
</evidence>
<evidence type="ECO:0000256" key="3">
    <source>
        <dbReference type="ARBA" id="ARBA00005210"/>
    </source>
</evidence>
<dbReference type="Proteomes" id="UP000321570">
    <property type="component" value="Unassembled WGS sequence"/>
</dbReference>
<keyword evidence="10" id="KW-0067">ATP-binding</keyword>
<dbReference type="InterPro" id="IPR029056">
    <property type="entry name" value="Ribokinase-like"/>
</dbReference>
<keyword evidence="8" id="KW-0547">Nucleotide-binding</keyword>
<dbReference type="InterPro" id="IPR004625">
    <property type="entry name" value="PyrdxlKinase"/>
</dbReference>
<sequence>MEESKRVLSVQSHVVHGYVGNRSAMFPLQLHNFEVDNINSVQLSCHTQYTCCTGQILSSEHLDTIFKSLKQNGSANYDALLTGYVGDPNFLLKLAEIARDIKSTNPHSRFYCDPVIGDNGKIYVPEELIPIYKEKILTVADVLMPNQFEAELLTGCKITDEHSALNCIDTLHSTYRIPTIIFTSTELPFVDEQGNPLLATYISHQPKLVEERKCRQFDGDCALKAQRVRALFPKLNATFFGTGDLFSSLTLIYFEKQNGRFDMAKVLYKIQCTIQAILRRTLEHAKRLESDPTNTMEKVDRFELRLIQSACDILNPPELPSVQVASI</sequence>
<gene>
    <name evidence="16" type="ORF">WMSIL1_LOCUS13187</name>
</gene>
<evidence type="ECO:0000256" key="6">
    <source>
        <dbReference type="ARBA" id="ARBA00018134"/>
    </source>
</evidence>
<keyword evidence="17" id="KW-1185">Reference proteome</keyword>
<dbReference type="PANTHER" id="PTHR10534:SF2">
    <property type="entry name" value="PYRIDOXAL KINASE"/>
    <property type="match status" value="1"/>
</dbReference>
<dbReference type="GO" id="GO:0005524">
    <property type="term" value="F:ATP binding"/>
    <property type="evidence" value="ECO:0007669"/>
    <property type="project" value="UniProtKB-KW"/>
</dbReference>
<evidence type="ECO:0000256" key="8">
    <source>
        <dbReference type="ARBA" id="ARBA00022741"/>
    </source>
</evidence>
<dbReference type="CDD" id="cd01173">
    <property type="entry name" value="pyridoxal_pyridoxamine_kinase"/>
    <property type="match status" value="1"/>
</dbReference>
<reference evidence="16 17" key="1">
    <citation type="submission" date="2019-07" db="EMBL/GenBank/DDBJ databases">
        <authorList>
            <person name="Jastrzebski P J."/>
            <person name="Paukszto L."/>
            <person name="Jastrzebski P J."/>
        </authorList>
    </citation>
    <scope>NUCLEOTIDE SEQUENCE [LARGE SCALE GENOMIC DNA]</scope>
    <source>
        <strain evidence="16 17">WMS-il1</strain>
    </source>
</reference>
<evidence type="ECO:0000256" key="4">
    <source>
        <dbReference type="ARBA" id="ARBA00008805"/>
    </source>
</evidence>
<evidence type="ECO:0000256" key="5">
    <source>
        <dbReference type="ARBA" id="ARBA00012104"/>
    </source>
</evidence>
<comment type="catalytic activity">
    <reaction evidence="14">
        <text>pyridoxine + ATP = pyridoxine 5'-phosphate + ADP + H(+)</text>
        <dbReference type="Rhea" id="RHEA:25108"/>
        <dbReference type="ChEBI" id="CHEBI:15378"/>
        <dbReference type="ChEBI" id="CHEBI:16709"/>
        <dbReference type="ChEBI" id="CHEBI:30616"/>
        <dbReference type="ChEBI" id="CHEBI:58589"/>
        <dbReference type="ChEBI" id="CHEBI:456216"/>
        <dbReference type="EC" id="2.7.1.35"/>
    </reaction>
    <physiologicalReaction direction="left-to-right" evidence="14">
        <dbReference type="Rhea" id="RHEA:25109"/>
    </physiologicalReaction>
</comment>
<comment type="catalytic activity">
    <reaction evidence="13">
        <text>pyridoxal + ATP = pyridoxal 5'-phosphate + ADP + H(+)</text>
        <dbReference type="Rhea" id="RHEA:10224"/>
        <dbReference type="ChEBI" id="CHEBI:15378"/>
        <dbReference type="ChEBI" id="CHEBI:17310"/>
        <dbReference type="ChEBI" id="CHEBI:30616"/>
        <dbReference type="ChEBI" id="CHEBI:456216"/>
        <dbReference type="ChEBI" id="CHEBI:597326"/>
        <dbReference type="EC" id="2.7.1.35"/>
    </reaction>
    <physiologicalReaction direction="left-to-right" evidence="13">
        <dbReference type="Rhea" id="RHEA:10225"/>
    </physiologicalReaction>
</comment>
<comment type="pathway">
    <text evidence="1">Cofactor metabolism; pyridoxal 5'-phosphate salvage; pyridoxamine 5'-phosphate from pyridoxamine: step 1/1.</text>
</comment>
<evidence type="ECO:0000313" key="17">
    <source>
        <dbReference type="Proteomes" id="UP000321570"/>
    </source>
</evidence>
<evidence type="ECO:0000256" key="9">
    <source>
        <dbReference type="ARBA" id="ARBA00022777"/>
    </source>
</evidence>
<dbReference type="Gene3D" id="3.40.1190.20">
    <property type="match status" value="1"/>
</dbReference>
<evidence type="ECO:0000256" key="7">
    <source>
        <dbReference type="ARBA" id="ARBA00022679"/>
    </source>
</evidence>
<name>A0A564Z7B4_HYMDI</name>
<dbReference type="GO" id="GO:0005829">
    <property type="term" value="C:cytosol"/>
    <property type="evidence" value="ECO:0007669"/>
    <property type="project" value="TreeGrafter"/>
</dbReference>
<dbReference type="Pfam" id="PF08543">
    <property type="entry name" value="Phos_pyr_kin"/>
    <property type="match status" value="1"/>
</dbReference>
<accession>A0A564Z7B4</accession>
<dbReference type="AlphaFoldDB" id="A0A564Z7B4"/>
<dbReference type="EC" id="2.7.1.35" evidence="5"/>
<dbReference type="EMBL" id="CABIJS010000691">
    <property type="protein sequence ID" value="VUZ55350.1"/>
    <property type="molecule type" value="Genomic_DNA"/>
</dbReference>
<evidence type="ECO:0000256" key="2">
    <source>
        <dbReference type="ARBA" id="ARBA00004835"/>
    </source>
</evidence>
<dbReference type="NCBIfam" id="TIGR00687">
    <property type="entry name" value="pyridox_kin"/>
    <property type="match status" value="1"/>
</dbReference>
<comment type="pathway">
    <text evidence="2">Cofactor metabolism; pyridoxal 5'-phosphate salvage; pyridoxine 5'-phosphate from pyridoxine: step 1/1.</text>
</comment>
<keyword evidence="9" id="KW-0418">Kinase</keyword>
<evidence type="ECO:0000259" key="15">
    <source>
        <dbReference type="Pfam" id="PF08543"/>
    </source>
</evidence>